<proteinExistence type="predicted"/>
<keyword evidence="9" id="KW-1185">Reference proteome</keyword>
<keyword evidence="1" id="KW-0808">Transferase</keyword>
<dbReference type="Proteomes" id="UP000721954">
    <property type="component" value="Unassembled WGS sequence"/>
</dbReference>
<organism evidence="8 9">
    <name type="scientific">Streptomyces smyrnaeus</name>
    <dbReference type="NCBI Taxonomy" id="1387713"/>
    <lineage>
        <taxon>Bacteria</taxon>
        <taxon>Bacillati</taxon>
        <taxon>Actinomycetota</taxon>
        <taxon>Actinomycetes</taxon>
        <taxon>Kitasatosporales</taxon>
        <taxon>Streptomycetaceae</taxon>
        <taxon>Streptomyces</taxon>
    </lineage>
</organism>
<dbReference type="Pfam" id="PF07730">
    <property type="entry name" value="HisKA_3"/>
    <property type="match status" value="1"/>
</dbReference>
<reference evidence="8 9" key="1">
    <citation type="submission" date="2021-02" db="EMBL/GenBank/DDBJ databases">
        <title>Streptomyces spirodelae sp. nov., isolated from duckweed.</title>
        <authorList>
            <person name="Saimee Y."/>
            <person name="Duangmal K."/>
        </authorList>
    </citation>
    <scope>NUCLEOTIDE SEQUENCE [LARGE SCALE GENOMIC DNA]</scope>
    <source>
        <strain evidence="8 9">DSM 42105</strain>
    </source>
</reference>
<feature type="transmembrane region" description="Helical" evidence="5">
    <location>
        <begin position="147"/>
        <end position="165"/>
    </location>
</feature>
<dbReference type="Pfam" id="PF02518">
    <property type="entry name" value="HATPase_c"/>
    <property type="match status" value="1"/>
</dbReference>
<feature type="transmembrane region" description="Helical" evidence="5">
    <location>
        <begin position="47"/>
        <end position="67"/>
    </location>
</feature>
<feature type="transmembrane region" description="Helical" evidence="5">
    <location>
        <begin position="171"/>
        <end position="191"/>
    </location>
</feature>
<accession>A0ABS3XUC9</accession>
<dbReference type="InterPro" id="IPR011712">
    <property type="entry name" value="Sig_transdc_His_kin_sub3_dim/P"/>
</dbReference>
<feature type="transmembrane region" description="Helical" evidence="5">
    <location>
        <begin position="73"/>
        <end position="93"/>
    </location>
</feature>
<feature type="domain" description="Signal transduction histidine kinase subgroup 3 dimerisation and phosphoacceptor" evidence="7">
    <location>
        <begin position="216"/>
        <end position="282"/>
    </location>
</feature>
<dbReference type="Gene3D" id="1.20.5.1930">
    <property type="match status" value="1"/>
</dbReference>
<feature type="region of interest" description="Disordered" evidence="4">
    <location>
        <begin position="1"/>
        <end position="23"/>
    </location>
</feature>
<evidence type="ECO:0000256" key="2">
    <source>
        <dbReference type="ARBA" id="ARBA00022777"/>
    </source>
</evidence>
<evidence type="ECO:0000259" key="6">
    <source>
        <dbReference type="Pfam" id="PF02518"/>
    </source>
</evidence>
<keyword evidence="5" id="KW-1133">Transmembrane helix</keyword>
<evidence type="ECO:0000313" key="8">
    <source>
        <dbReference type="EMBL" id="MBO8198923.1"/>
    </source>
</evidence>
<dbReference type="Gene3D" id="3.30.565.10">
    <property type="entry name" value="Histidine kinase-like ATPase, C-terminal domain"/>
    <property type="match status" value="1"/>
</dbReference>
<dbReference type="EMBL" id="JAFFZM010000006">
    <property type="protein sequence ID" value="MBO8198923.1"/>
    <property type="molecule type" value="Genomic_DNA"/>
</dbReference>
<dbReference type="GeneID" id="96259231"/>
<keyword evidence="2 8" id="KW-0418">Kinase</keyword>
<sequence length="415" mass="43831">MADTRRPAAAGEGAGPAVDDLRPNRAGDRVPAFGDALETRRRKRFRIAMICVWMVFLSGPVSDLWTGDHSGPALAGAVAGFVAFLAAYLTLVYRHIKTPFPLRVVYPLLFFLYGLALVLSLTASELWLVLFVYVAVAIGAVLPTRHAVAGVAACVLALVAVGTDFGARPTWSGWSGLVIPCVLAGFALISARKTILTMRELRETRAVVAQLAANEERLRLARDLHDLLGHSLSLITLKSELAGRMLPARPEEAATQVADIERVSRQALVDVREAIGDYRRPTLAVELAGARTALEAAGVVAELPHRPPPVRPAPQQEAALAWALREAVTNVVRHSGATHCTVTLRDCDGDGAPGGHGRRVLRLTVADDGKGPTGAGEGNGLSGLRERLEPVGGSLSTSAGVDGGFTLCATVPSLP</sequence>
<protein>
    <submittedName>
        <fullName evidence="8">Sensor histidine kinase</fullName>
    </submittedName>
</protein>
<comment type="caution">
    <text evidence="8">The sequence shown here is derived from an EMBL/GenBank/DDBJ whole genome shotgun (WGS) entry which is preliminary data.</text>
</comment>
<evidence type="ECO:0000256" key="1">
    <source>
        <dbReference type="ARBA" id="ARBA00022679"/>
    </source>
</evidence>
<evidence type="ECO:0000256" key="3">
    <source>
        <dbReference type="ARBA" id="ARBA00023012"/>
    </source>
</evidence>
<feature type="domain" description="Histidine kinase/HSP90-like ATPase" evidence="6">
    <location>
        <begin position="317"/>
        <end position="412"/>
    </location>
</feature>
<keyword evidence="5" id="KW-0812">Transmembrane</keyword>
<dbReference type="PANTHER" id="PTHR24421">
    <property type="entry name" value="NITRATE/NITRITE SENSOR PROTEIN NARX-RELATED"/>
    <property type="match status" value="1"/>
</dbReference>
<gene>
    <name evidence="8" type="ORF">JW613_11475</name>
</gene>
<evidence type="ECO:0000313" key="9">
    <source>
        <dbReference type="Proteomes" id="UP000721954"/>
    </source>
</evidence>
<evidence type="ECO:0000256" key="4">
    <source>
        <dbReference type="SAM" id="MobiDB-lite"/>
    </source>
</evidence>
<keyword evidence="5" id="KW-0472">Membrane</keyword>
<dbReference type="GO" id="GO:0016301">
    <property type="term" value="F:kinase activity"/>
    <property type="evidence" value="ECO:0007669"/>
    <property type="project" value="UniProtKB-KW"/>
</dbReference>
<dbReference type="SUPFAM" id="SSF55874">
    <property type="entry name" value="ATPase domain of HSP90 chaperone/DNA topoisomerase II/histidine kinase"/>
    <property type="match status" value="1"/>
</dbReference>
<dbReference type="InterPro" id="IPR050482">
    <property type="entry name" value="Sensor_HK_TwoCompSys"/>
</dbReference>
<feature type="compositionally biased region" description="Low complexity" evidence="4">
    <location>
        <begin position="7"/>
        <end position="17"/>
    </location>
</feature>
<dbReference type="RefSeq" id="WP_209210714.1">
    <property type="nucleotide sequence ID" value="NZ_JAFFZM010000006.1"/>
</dbReference>
<keyword evidence="3" id="KW-0902">Two-component regulatory system</keyword>
<name>A0ABS3XUC9_9ACTN</name>
<dbReference type="InterPro" id="IPR036890">
    <property type="entry name" value="HATPase_C_sf"/>
</dbReference>
<feature type="transmembrane region" description="Helical" evidence="5">
    <location>
        <begin position="126"/>
        <end position="142"/>
    </location>
</feature>
<dbReference type="InterPro" id="IPR003594">
    <property type="entry name" value="HATPase_dom"/>
</dbReference>
<evidence type="ECO:0000256" key="5">
    <source>
        <dbReference type="SAM" id="Phobius"/>
    </source>
</evidence>
<dbReference type="PANTHER" id="PTHR24421:SF63">
    <property type="entry name" value="SENSOR HISTIDINE KINASE DESK"/>
    <property type="match status" value="1"/>
</dbReference>
<feature type="transmembrane region" description="Helical" evidence="5">
    <location>
        <begin position="100"/>
        <end position="120"/>
    </location>
</feature>
<evidence type="ECO:0000259" key="7">
    <source>
        <dbReference type="Pfam" id="PF07730"/>
    </source>
</evidence>
<dbReference type="CDD" id="cd16917">
    <property type="entry name" value="HATPase_UhpB-NarQ-NarX-like"/>
    <property type="match status" value="1"/>
</dbReference>